<evidence type="ECO:0008006" key="3">
    <source>
        <dbReference type="Google" id="ProtNLM"/>
    </source>
</evidence>
<organism evidence="1 2">
    <name type="scientific">Emticicia aquatica</name>
    <dbReference type="NCBI Taxonomy" id="1681835"/>
    <lineage>
        <taxon>Bacteria</taxon>
        <taxon>Pseudomonadati</taxon>
        <taxon>Bacteroidota</taxon>
        <taxon>Cytophagia</taxon>
        <taxon>Cytophagales</taxon>
        <taxon>Leadbetterellaceae</taxon>
        <taxon>Emticicia</taxon>
    </lineage>
</organism>
<dbReference type="Pfam" id="PF10985">
    <property type="entry name" value="DUF2805"/>
    <property type="match status" value="1"/>
</dbReference>
<comment type="caution">
    <text evidence="1">The sequence shown here is derived from an EMBL/GenBank/DDBJ whole genome shotgun (WGS) entry which is preliminary data.</text>
</comment>
<evidence type="ECO:0000313" key="2">
    <source>
        <dbReference type="Proteomes" id="UP000837932"/>
    </source>
</evidence>
<dbReference type="InterPro" id="IPR019882">
    <property type="entry name" value="CHP03643"/>
</dbReference>
<sequence length="108" mass="13156">MRVKKRLNNFLMNSRAKYHSINDQDRDRIVEMAWEDRTPFDAIEIQFGLKEQEVIELMRREMKPSSWRMWRERVQGRVTKHLAKSGIDDFRHKCSRQRSISHNKIAKK</sequence>
<protein>
    <recommendedName>
        <fullName evidence="3">TIGR03643 family protein</fullName>
    </recommendedName>
</protein>
<evidence type="ECO:0000313" key="1">
    <source>
        <dbReference type="EMBL" id="CAH0995698.1"/>
    </source>
</evidence>
<accession>A0ABN8ES02</accession>
<proteinExistence type="predicted"/>
<dbReference type="Proteomes" id="UP000837932">
    <property type="component" value="Unassembled WGS sequence"/>
</dbReference>
<dbReference type="EMBL" id="CAKLPY010000001">
    <property type="protein sequence ID" value="CAH0995698.1"/>
    <property type="molecule type" value="Genomic_DNA"/>
</dbReference>
<gene>
    <name evidence="1" type="ORF">EMA8858_01823</name>
</gene>
<keyword evidence="2" id="KW-1185">Reference proteome</keyword>
<dbReference type="NCBIfam" id="TIGR03643">
    <property type="entry name" value="TIGR03643 family protein"/>
    <property type="match status" value="1"/>
</dbReference>
<name>A0ABN8ES02_9BACT</name>
<reference evidence="1" key="1">
    <citation type="submission" date="2021-12" db="EMBL/GenBank/DDBJ databases">
        <authorList>
            <person name="Rodrigo-Torres L."/>
            <person name="Arahal R. D."/>
            <person name="Lucena T."/>
        </authorList>
    </citation>
    <scope>NUCLEOTIDE SEQUENCE</scope>
    <source>
        <strain evidence="1">CECT 8858</strain>
    </source>
</reference>